<proteinExistence type="predicted"/>
<sequence length="231" mass="24840">MKPTKHKKYKQSKVMNPTLSLTLSFLLFTFLSNLSPNNAGQPVFDTNGKPVVFGKQYFISPATDNIPTKGGLTLNKVGDDSKCPVTVLQNNAITGLPVKFTIPQNTTGIGPEIGMVTSSDLEIEFIEKPDCAESSKWLVFVDDKIQENCVGIGGPANYPGVEIISGKFLVVTHTQGPSYRIGFCLDSSGDCFYVGLQEFNSGEGGSRLILTIAGAYNVVFVDADSVKSQSI</sequence>
<protein>
    <submittedName>
        <fullName evidence="1">Uncharacterized protein</fullName>
    </submittedName>
</protein>
<reference evidence="1" key="1">
    <citation type="submission" date="2023-10" db="EMBL/GenBank/DDBJ databases">
        <authorList>
            <person name="Rodriguez Cubillos JULIANA M."/>
            <person name="De Vega J."/>
        </authorList>
    </citation>
    <scope>NUCLEOTIDE SEQUENCE</scope>
</reference>
<dbReference type="Proteomes" id="UP001177021">
    <property type="component" value="Unassembled WGS sequence"/>
</dbReference>
<organism evidence="1 2">
    <name type="scientific">Trifolium pratense</name>
    <name type="common">Red clover</name>
    <dbReference type="NCBI Taxonomy" id="57577"/>
    <lineage>
        <taxon>Eukaryota</taxon>
        <taxon>Viridiplantae</taxon>
        <taxon>Streptophyta</taxon>
        <taxon>Embryophyta</taxon>
        <taxon>Tracheophyta</taxon>
        <taxon>Spermatophyta</taxon>
        <taxon>Magnoliopsida</taxon>
        <taxon>eudicotyledons</taxon>
        <taxon>Gunneridae</taxon>
        <taxon>Pentapetalae</taxon>
        <taxon>rosids</taxon>
        <taxon>fabids</taxon>
        <taxon>Fabales</taxon>
        <taxon>Fabaceae</taxon>
        <taxon>Papilionoideae</taxon>
        <taxon>50 kb inversion clade</taxon>
        <taxon>NPAAA clade</taxon>
        <taxon>Hologalegina</taxon>
        <taxon>IRL clade</taxon>
        <taxon>Trifolieae</taxon>
        <taxon>Trifolium</taxon>
    </lineage>
</organism>
<gene>
    <name evidence="1" type="ORF">MILVUS5_LOCUS31718</name>
</gene>
<keyword evidence="2" id="KW-1185">Reference proteome</keyword>
<evidence type="ECO:0000313" key="1">
    <source>
        <dbReference type="EMBL" id="CAJ2667005.1"/>
    </source>
</evidence>
<name>A0ACB0LCE4_TRIPR</name>
<evidence type="ECO:0000313" key="2">
    <source>
        <dbReference type="Proteomes" id="UP001177021"/>
    </source>
</evidence>
<dbReference type="EMBL" id="CASHSV030000513">
    <property type="protein sequence ID" value="CAJ2667005.1"/>
    <property type="molecule type" value="Genomic_DNA"/>
</dbReference>
<accession>A0ACB0LCE4</accession>
<comment type="caution">
    <text evidence="1">The sequence shown here is derived from an EMBL/GenBank/DDBJ whole genome shotgun (WGS) entry which is preliminary data.</text>
</comment>